<feature type="chain" id="PRO_5015334105" description="DUF4363 domain-containing protein" evidence="1">
    <location>
        <begin position="23"/>
        <end position="141"/>
    </location>
</feature>
<dbReference type="Proteomes" id="UP000245124">
    <property type="component" value="Unassembled WGS sequence"/>
</dbReference>
<comment type="caution">
    <text evidence="2">The sequence shown here is derived from an EMBL/GenBank/DDBJ whole genome shotgun (WGS) entry which is preliminary data.</text>
</comment>
<name>A0A2R5FEF6_NOSCO</name>
<evidence type="ECO:0000256" key="1">
    <source>
        <dbReference type="SAM" id="SignalP"/>
    </source>
</evidence>
<dbReference type="RefSeq" id="WP_109007141.1">
    <property type="nucleotide sequence ID" value="NZ_BDUD01000001.1"/>
</dbReference>
<sequence length="141" mass="15019">MKRLIYIIPVTAIALLTLVGCNSDQKSTTQTPAATENTSGTAVSKTTVATQEGFKTLVSVVSNTKTAVQGGNFDKAQQEFNKFENSWSKVEDGVKTKSSKTYNVIEDTATQVKGALKAKDKAKALKGLQTLNTSIASVSKK</sequence>
<feature type="signal peptide" evidence="1">
    <location>
        <begin position="1"/>
        <end position="22"/>
    </location>
</feature>
<dbReference type="PROSITE" id="PS51257">
    <property type="entry name" value="PROKAR_LIPOPROTEIN"/>
    <property type="match status" value="1"/>
</dbReference>
<reference evidence="2 3" key="1">
    <citation type="submission" date="2017-06" db="EMBL/GenBank/DDBJ databases">
        <title>Genome sequencing of cyanobaciteial culture collection at National Institute for Environmental Studies (NIES).</title>
        <authorList>
            <person name="Hirose Y."/>
            <person name="Shimura Y."/>
            <person name="Fujisawa T."/>
            <person name="Nakamura Y."/>
            <person name="Kawachi M."/>
        </authorList>
    </citation>
    <scope>NUCLEOTIDE SEQUENCE [LARGE SCALE GENOMIC DNA]</scope>
    <source>
        <strain evidence="2 3">NIES-4072</strain>
    </source>
</reference>
<protein>
    <recommendedName>
        <fullName evidence="4">DUF4363 domain-containing protein</fullName>
    </recommendedName>
</protein>
<evidence type="ECO:0000313" key="2">
    <source>
        <dbReference type="EMBL" id="GBG16827.1"/>
    </source>
</evidence>
<dbReference type="InterPro" id="IPR025373">
    <property type="entry name" value="DUF4363"/>
</dbReference>
<proteinExistence type="predicted"/>
<dbReference type="AlphaFoldDB" id="A0A2R5FEF6"/>
<keyword evidence="3" id="KW-1185">Reference proteome</keyword>
<evidence type="ECO:0008006" key="4">
    <source>
        <dbReference type="Google" id="ProtNLM"/>
    </source>
</evidence>
<dbReference type="OrthoDB" id="574747at2"/>
<evidence type="ECO:0000313" key="3">
    <source>
        <dbReference type="Proteomes" id="UP000245124"/>
    </source>
</evidence>
<keyword evidence="1" id="KW-0732">Signal</keyword>
<dbReference type="Pfam" id="PF14276">
    <property type="entry name" value="DUF4363"/>
    <property type="match status" value="1"/>
</dbReference>
<gene>
    <name evidence="2" type="ORF">NIES4072_04730</name>
</gene>
<accession>A0A2R5FEF6</accession>
<dbReference type="EMBL" id="BDUD01000001">
    <property type="protein sequence ID" value="GBG16827.1"/>
    <property type="molecule type" value="Genomic_DNA"/>
</dbReference>
<organism evidence="2 3">
    <name type="scientific">Nostoc commune NIES-4072</name>
    <dbReference type="NCBI Taxonomy" id="2005467"/>
    <lineage>
        <taxon>Bacteria</taxon>
        <taxon>Bacillati</taxon>
        <taxon>Cyanobacteriota</taxon>
        <taxon>Cyanophyceae</taxon>
        <taxon>Nostocales</taxon>
        <taxon>Nostocaceae</taxon>
        <taxon>Nostoc</taxon>
    </lineage>
</organism>